<dbReference type="PANTHER" id="PTHR43464:SF19">
    <property type="entry name" value="UBIQUINONE BIOSYNTHESIS O-METHYLTRANSFERASE, MITOCHONDRIAL"/>
    <property type="match status" value="1"/>
</dbReference>
<dbReference type="AlphaFoldDB" id="A0A3A8PFG8"/>
<gene>
    <name evidence="6" type="ORF">D7V93_29465</name>
</gene>
<proteinExistence type="predicted"/>
<evidence type="ECO:0000256" key="4">
    <source>
        <dbReference type="SAM" id="MobiDB-lite"/>
    </source>
</evidence>
<evidence type="ECO:0000256" key="1">
    <source>
        <dbReference type="ARBA" id="ARBA00022603"/>
    </source>
</evidence>
<keyword evidence="3" id="KW-0949">S-adenosyl-L-methionine</keyword>
<evidence type="ECO:0000256" key="2">
    <source>
        <dbReference type="ARBA" id="ARBA00022679"/>
    </source>
</evidence>
<keyword evidence="2 6" id="KW-0808">Transferase</keyword>
<protein>
    <submittedName>
        <fullName evidence="6">Class I SAM-dependent methyltransferase</fullName>
    </submittedName>
</protein>
<dbReference type="RefSeq" id="WP_120646550.1">
    <property type="nucleotide sequence ID" value="NZ_RAWB01000393.1"/>
</dbReference>
<dbReference type="GO" id="GO:0008757">
    <property type="term" value="F:S-adenosylmethionine-dependent methyltransferase activity"/>
    <property type="evidence" value="ECO:0007669"/>
    <property type="project" value="InterPro"/>
</dbReference>
<dbReference type="InterPro" id="IPR029063">
    <property type="entry name" value="SAM-dependent_MTases_sf"/>
</dbReference>
<organism evidence="6 7">
    <name type="scientific">Corallococcus llansteffanensis</name>
    <dbReference type="NCBI Taxonomy" id="2316731"/>
    <lineage>
        <taxon>Bacteria</taxon>
        <taxon>Pseudomonadati</taxon>
        <taxon>Myxococcota</taxon>
        <taxon>Myxococcia</taxon>
        <taxon>Myxococcales</taxon>
        <taxon>Cystobacterineae</taxon>
        <taxon>Myxococcaceae</taxon>
        <taxon>Corallococcus</taxon>
    </lineage>
</organism>
<feature type="domain" description="Methyltransferase type 11" evidence="5">
    <location>
        <begin position="62"/>
        <end position="153"/>
    </location>
</feature>
<evidence type="ECO:0000313" key="6">
    <source>
        <dbReference type="EMBL" id="RKH51252.1"/>
    </source>
</evidence>
<dbReference type="Pfam" id="PF08241">
    <property type="entry name" value="Methyltransf_11"/>
    <property type="match status" value="1"/>
</dbReference>
<comment type="caution">
    <text evidence="6">The sequence shown here is derived from an EMBL/GenBank/DDBJ whole genome shotgun (WGS) entry which is preliminary data.</text>
</comment>
<dbReference type="SUPFAM" id="SSF53335">
    <property type="entry name" value="S-adenosyl-L-methionine-dependent methyltransferases"/>
    <property type="match status" value="1"/>
</dbReference>
<reference evidence="7" key="1">
    <citation type="submission" date="2018-09" db="EMBL/GenBank/DDBJ databases">
        <authorList>
            <person name="Livingstone P.G."/>
            <person name="Whitworth D.E."/>
        </authorList>
    </citation>
    <scope>NUCLEOTIDE SEQUENCE [LARGE SCALE GENOMIC DNA]</scope>
    <source>
        <strain evidence="7">CA051B</strain>
    </source>
</reference>
<name>A0A3A8PFG8_9BACT</name>
<evidence type="ECO:0000259" key="5">
    <source>
        <dbReference type="Pfam" id="PF08241"/>
    </source>
</evidence>
<keyword evidence="7" id="KW-1185">Reference proteome</keyword>
<accession>A0A3A8PFG8</accession>
<sequence>MADEADGGVPGPDGPRPGGSAVARVYGEIASAYEVLYPALHRYGDRVETFLADAVAPGMRVLDVGCGPGLHTRGLDASVDVVGLDLAPEMLELAKRARPSGTWRVHGYLEPVPEDLGHFDVALAIGCLDFCEDLPRVLGHLGRALKPGGRMLFTVLERRPGLEAHEDATRTVGTADAEVTLHLWSFAETVQALGAAGLRVGSYVHAPGWVQLVEERTMWFGWWDVTRG</sequence>
<dbReference type="EMBL" id="RAWB01000393">
    <property type="protein sequence ID" value="RKH51252.1"/>
    <property type="molecule type" value="Genomic_DNA"/>
</dbReference>
<evidence type="ECO:0000256" key="3">
    <source>
        <dbReference type="ARBA" id="ARBA00022691"/>
    </source>
</evidence>
<keyword evidence="1 6" id="KW-0489">Methyltransferase</keyword>
<dbReference type="Proteomes" id="UP000272888">
    <property type="component" value="Unassembled WGS sequence"/>
</dbReference>
<dbReference type="Gene3D" id="3.40.50.150">
    <property type="entry name" value="Vaccinia Virus protein VP39"/>
    <property type="match status" value="1"/>
</dbReference>
<evidence type="ECO:0000313" key="7">
    <source>
        <dbReference type="Proteomes" id="UP000272888"/>
    </source>
</evidence>
<dbReference type="InterPro" id="IPR013216">
    <property type="entry name" value="Methyltransf_11"/>
</dbReference>
<dbReference type="PANTHER" id="PTHR43464">
    <property type="entry name" value="METHYLTRANSFERASE"/>
    <property type="match status" value="1"/>
</dbReference>
<dbReference type="CDD" id="cd02440">
    <property type="entry name" value="AdoMet_MTases"/>
    <property type="match status" value="1"/>
</dbReference>
<dbReference type="GO" id="GO:0032259">
    <property type="term" value="P:methylation"/>
    <property type="evidence" value="ECO:0007669"/>
    <property type="project" value="UniProtKB-KW"/>
</dbReference>
<feature type="region of interest" description="Disordered" evidence="4">
    <location>
        <begin position="1"/>
        <end position="20"/>
    </location>
</feature>